<organism evidence="3 4">
    <name type="scientific">Antarcticimicrobium sediminis</name>
    <dbReference type="NCBI Taxonomy" id="2546227"/>
    <lineage>
        <taxon>Bacteria</taxon>
        <taxon>Pseudomonadati</taxon>
        <taxon>Pseudomonadota</taxon>
        <taxon>Alphaproteobacteria</taxon>
        <taxon>Rhodobacterales</taxon>
        <taxon>Paracoccaceae</taxon>
        <taxon>Antarcticimicrobium</taxon>
    </lineage>
</organism>
<dbReference type="PROSITE" id="PS00571">
    <property type="entry name" value="AMIDASES"/>
    <property type="match status" value="1"/>
</dbReference>
<dbReference type="PANTHER" id="PTHR11895:SF7">
    <property type="entry name" value="GLUTAMYL-TRNA(GLN) AMIDOTRANSFERASE SUBUNIT A, MITOCHONDRIAL"/>
    <property type="match status" value="1"/>
</dbReference>
<dbReference type="InterPro" id="IPR020556">
    <property type="entry name" value="Amidase_CS"/>
</dbReference>
<evidence type="ECO:0000256" key="1">
    <source>
        <dbReference type="ARBA" id="ARBA00009199"/>
    </source>
</evidence>
<dbReference type="OrthoDB" id="9777859at2"/>
<dbReference type="Proteomes" id="UP000294662">
    <property type="component" value="Unassembled WGS sequence"/>
</dbReference>
<dbReference type="Pfam" id="PF01425">
    <property type="entry name" value="Amidase"/>
    <property type="match status" value="1"/>
</dbReference>
<evidence type="ECO:0000259" key="2">
    <source>
        <dbReference type="Pfam" id="PF01425"/>
    </source>
</evidence>
<dbReference type="InterPro" id="IPR023631">
    <property type="entry name" value="Amidase_dom"/>
</dbReference>
<dbReference type="EMBL" id="SMFP01000003">
    <property type="protein sequence ID" value="TDE39841.1"/>
    <property type="molecule type" value="Genomic_DNA"/>
</dbReference>
<name>A0A4R5EXW1_9RHOB</name>
<dbReference type="RefSeq" id="WP_132828095.1">
    <property type="nucleotide sequence ID" value="NZ_SMFP01000003.1"/>
</dbReference>
<accession>A0A4R5EXW1</accession>
<sequence>MIGKTEYREHDALGLSALIRDGQVEAGEVLETAIACAESADPAVHALSQKLYDHGREALRVGTGEGPFAGVPFLLKDIGATLRGTVTTNGSCFYADQPPAQADSTLTARYKQAGLVIFGKTTTPEMALAASTEGSFTGTTRNPWALDRTSGGSSGGAAAAVASGIVPAAHASDGGGSIRIPASCCGLFGLKPTRARTPAGPYAGEGWGSLSVNHVLTRSVRDSAALLDATQGYAPGDPYCAPAVERPFLSEVGQPPGRLRIGLQRHPISGVPVDPECARAAEKAAHLLATLGHDVEDAQPPGDWEELGSALWALVASNVSVTLKKRAAQLGRPLSENDVDPVTWNAVAHAATLDADAYPAAISVIHMQGRRMAEFHETYDVILSPTLAKPPVPLGPQRTDNPDLEAYGRALAEFSPFTQLFNMTGQPSMSVPLHWSPDNLPIGVMFSARFGEEALLIRLASQLEQAKPWFDKIAIMNR</sequence>
<proteinExistence type="inferred from homology"/>
<dbReference type="InterPro" id="IPR036928">
    <property type="entry name" value="AS_sf"/>
</dbReference>
<comment type="similarity">
    <text evidence="1">Belongs to the amidase family.</text>
</comment>
<dbReference type="PANTHER" id="PTHR11895">
    <property type="entry name" value="TRANSAMIDASE"/>
    <property type="match status" value="1"/>
</dbReference>
<dbReference type="GO" id="GO:0003824">
    <property type="term" value="F:catalytic activity"/>
    <property type="evidence" value="ECO:0007669"/>
    <property type="project" value="InterPro"/>
</dbReference>
<reference evidence="3 4" key="1">
    <citation type="submission" date="2019-03" db="EMBL/GenBank/DDBJ databases">
        <authorList>
            <person name="Zhang S."/>
        </authorList>
    </citation>
    <scope>NUCLEOTIDE SEQUENCE [LARGE SCALE GENOMIC DNA]</scope>
    <source>
        <strain evidence="3 4">S4J41</strain>
    </source>
</reference>
<dbReference type="Gene3D" id="3.90.1300.10">
    <property type="entry name" value="Amidase signature (AS) domain"/>
    <property type="match status" value="1"/>
</dbReference>
<dbReference type="AlphaFoldDB" id="A0A4R5EXW1"/>
<protein>
    <submittedName>
        <fullName evidence="3">Amidase</fullName>
    </submittedName>
</protein>
<comment type="caution">
    <text evidence="3">The sequence shown here is derived from an EMBL/GenBank/DDBJ whole genome shotgun (WGS) entry which is preliminary data.</text>
</comment>
<feature type="domain" description="Amidase" evidence="2">
    <location>
        <begin position="28"/>
        <end position="456"/>
    </location>
</feature>
<keyword evidence="4" id="KW-1185">Reference proteome</keyword>
<dbReference type="InterPro" id="IPR000120">
    <property type="entry name" value="Amidase"/>
</dbReference>
<evidence type="ECO:0000313" key="4">
    <source>
        <dbReference type="Proteomes" id="UP000294662"/>
    </source>
</evidence>
<evidence type="ECO:0000313" key="3">
    <source>
        <dbReference type="EMBL" id="TDE39841.1"/>
    </source>
</evidence>
<gene>
    <name evidence="3" type="ORF">E1B25_07295</name>
</gene>
<dbReference type="SUPFAM" id="SSF75304">
    <property type="entry name" value="Amidase signature (AS) enzymes"/>
    <property type="match status" value="1"/>
</dbReference>